<evidence type="ECO:0000313" key="2">
    <source>
        <dbReference type="EMBL" id="EGH17071.1"/>
    </source>
</evidence>
<dbReference type="PANTHER" id="PTHR41983:SF2">
    <property type="entry name" value="SHORT-CHAIN FATTY ACID TRANSPORTER-RELATED"/>
    <property type="match status" value="1"/>
</dbReference>
<dbReference type="GO" id="GO:0005886">
    <property type="term" value="C:plasma membrane"/>
    <property type="evidence" value="ECO:0007669"/>
    <property type="project" value="TreeGrafter"/>
</dbReference>
<reference evidence="2 3" key="1">
    <citation type="journal article" date="2011" name="PLoS Pathog.">
        <title>Dynamic evolution of pathogenicity revealed by sequencing and comparative genomics of 19 Pseudomonas syringae isolates.</title>
        <authorList>
            <person name="Baltrus D.A."/>
            <person name="Nishimura M.T."/>
            <person name="Romanchuk A."/>
            <person name="Chang J.H."/>
            <person name="Mukhtar M.S."/>
            <person name="Cherkis K."/>
            <person name="Roach J."/>
            <person name="Grant S.R."/>
            <person name="Jones C.D."/>
            <person name="Dangl J.L."/>
        </authorList>
    </citation>
    <scope>NUCLEOTIDE SEQUENCE [LARGE SCALE GENOMIC DNA]</scope>
    <source>
        <strain evidence="3">race 4</strain>
    </source>
</reference>
<sequence length="53" mass="5897">NPFYMLPLLGVLGLKARDLIGFSFVQLLVHTPLVLFLLWALGTTLVYTPPVMP</sequence>
<name>F3CCS9_PSESG</name>
<evidence type="ECO:0000313" key="3">
    <source>
        <dbReference type="Proteomes" id="UP000005466"/>
    </source>
</evidence>
<dbReference type="AlphaFoldDB" id="F3CCS9"/>
<keyword evidence="1" id="KW-1133">Transmembrane helix</keyword>
<dbReference type="HOGENOM" id="CLU_3055174_0_0_6"/>
<proteinExistence type="predicted"/>
<feature type="non-terminal residue" evidence="2">
    <location>
        <position position="1"/>
    </location>
</feature>
<accession>F3CCS9</accession>
<evidence type="ECO:0000256" key="1">
    <source>
        <dbReference type="SAM" id="Phobius"/>
    </source>
</evidence>
<dbReference type="EMBL" id="ADWY01001491">
    <property type="protein sequence ID" value="EGH17071.1"/>
    <property type="molecule type" value="Genomic_DNA"/>
</dbReference>
<feature type="transmembrane region" description="Helical" evidence="1">
    <location>
        <begin position="20"/>
        <end position="47"/>
    </location>
</feature>
<organism evidence="2 3">
    <name type="scientific">Pseudomonas savastanoi pv. glycinea str. race 4</name>
    <dbReference type="NCBI Taxonomy" id="875330"/>
    <lineage>
        <taxon>Bacteria</taxon>
        <taxon>Pseudomonadati</taxon>
        <taxon>Pseudomonadota</taxon>
        <taxon>Gammaproteobacteria</taxon>
        <taxon>Pseudomonadales</taxon>
        <taxon>Pseudomonadaceae</taxon>
        <taxon>Pseudomonas</taxon>
    </lineage>
</organism>
<dbReference type="Proteomes" id="UP000005466">
    <property type="component" value="Unassembled WGS sequence"/>
</dbReference>
<dbReference type="PATRIC" id="fig|875330.6.peg.4833"/>
<keyword evidence="1" id="KW-0812">Transmembrane</keyword>
<dbReference type="InterPro" id="IPR006160">
    <property type="entry name" value="SCFA_transpt_AtoE"/>
</dbReference>
<dbReference type="PANTHER" id="PTHR41983">
    <property type="entry name" value="SHORT-CHAIN FATTY ACID TRANSPORTER-RELATED"/>
    <property type="match status" value="1"/>
</dbReference>
<comment type="caution">
    <text evidence="2">The sequence shown here is derived from an EMBL/GenBank/DDBJ whole genome shotgun (WGS) entry which is preliminary data.</text>
</comment>
<keyword evidence="1" id="KW-0472">Membrane</keyword>
<protein>
    <submittedName>
        <fullName evidence="2">Short-chain fatty acid transporter</fullName>
    </submittedName>
</protein>
<gene>
    <name evidence="2" type="ORF">Pgy4_29100</name>
</gene>